<evidence type="ECO:0000313" key="4">
    <source>
        <dbReference type="Proteomes" id="UP000823399"/>
    </source>
</evidence>
<dbReference type="Proteomes" id="UP000823399">
    <property type="component" value="Unassembled WGS sequence"/>
</dbReference>
<dbReference type="GO" id="GO:0005739">
    <property type="term" value="C:mitochondrion"/>
    <property type="evidence" value="ECO:0007669"/>
    <property type="project" value="TreeGrafter"/>
</dbReference>
<dbReference type="Pfam" id="PF00005">
    <property type="entry name" value="ABC_tran"/>
    <property type="match status" value="1"/>
</dbReference>
<dbReference type="PANTHER" id="PTHR43514:SF4">
    <property type="entry name" value="ABC TRANSPORTER I FAMILY MEMBER 10"/>
    <property type="match status" value="1"/>
</dbReference>
<dbReference type="InterPro" id="IPR003439">
    <property type="entry name" value="ABC_transporter-like_ATP-bd"/>
</dbReference>
<proteinExistence type="predicted"/>
<dbReference type="InterPro" id="IPR027417">
    <property type="entry name" value="P-loop_NTPase"/>
</dbReference>
<feature type="region of interest" description="Disordered" evidence="1">
    <location>
        <begin position="1"/>
        <end position="20"/>
    </location>
</feature>
<dbReference type="RefSeq" id="XP_041290310.1">
    <property type="nucleotide sequence ID" value="XM_041443434.1"/>
</dbReference>
<feature type="compositionally biased region" description="Acidic residues" evidence="1">
    <location>
        <begin position="11"/>
        <end position="20"/>
    </location>
</feature>
<protein>
    <recommendedName>
        <fullName evidence="2">ABC transporter domain-containing protein</fullName>
    </recommendedName>
</protein>
<evidence type="ECO:0000256" key="1">
    <source>
        <dbReference type="SAM" id="MobiDB-lite"/>
    </source>
</evidence>
<comment type="caution">
    <text evidence="3">The sequence shown here is derived from an EMBL/GenBank/DDBJ whole genome shotgun (WGS) entry which is preliminary data.</text>
</comment>
<dbReference type="PROSITE" id="PS50893">
    <property type="entry name" value="ABC_TRANSPORTER_2"/>
    <property type="match status" value="1"/>
</dbReference>
<sequence length="358" mass="40196">MGRAADVGEQGVDEDLDEAPPELSLTENSFFARLKILGKRLSKKLVIAAAANRDTKSIVQISRSNIYRFGDPNFAAPVFRDEKTALLQTLLGHLRITPPPPLPGELFPCLSDPPRDPRNCVAFVSFAHRPRVAGGTFYDYTSRYGAVKEDRGKVKTPVEIVQDEVKKGIFEDLTSRLGLSSLLDLSLLALSNGQTRRARIVKAILSEPELLVLDEPLTGLDVNTRPILLNILRSLHEFRSPRIIMGIWIQDPVPDWISHVALVTGETILTGVKDEIMSKHAEYHAKEAEHRMASTTQSYLQSGLNHGKPVVNMKNVNVSYSPRKVLKNINWTIHTGTFWHEWFRENYTFASDWRPSPV</sequence>
<feature type="domain" description="ABC transporter" evidence="2">
    <location>
        <begin position="2"/>
        <end position="290"/>
    </location>
</feature>
<dbReference type="EMBL" id="JABBWM010000046">
    <property type="protein sequence ID" value="KAG2102843.1"/>
    <property type="molecule type" value="Genomic_DNA"/>
</dbReference>
<evidence type="ECO:0000313" key="3">
    <source>
        <dbReference type="EMBL" id="KAG2102843.1"/>
    </source>
</evidence>
<dbReference type="AlphaFoldDB" id="A0A9P7F2Y1"/>
<accession>A0A9P7F2Y1</accession>
<dbReference type="PANTHER" id="PTHR43514">
    <property type="entry name" value="ABC TRANSPORTER I FAMILY MEMBER 10"/>
    <property type="match status" value="1"/>
</dbReference>
<dbReference type="OrthoDB" id="10255969at2759"/>
<organism evidence="3 4">
    <name type="scientific">Suillus discolor</name>
    <dbReference type="NCBI Taxonomy" id="1912936"/>
    <lineage>
        <taxon>Eukaryota</taxon>
        <taxon>Fungi</taxon>
        <taxon>Dikarya</taxon>
        <taxon>Basidiomycota</taxon>
        <taxon>Agaricomycotina</taxon>
        <taxon>Agaricomycetes</taxon>
        <taxon>Agaricomycetidae</taxon>
        <taxon>Boletales</taxon>
        <taxon>Suillineae</taxon>
        <taxon>Suillaceae</taxon>
        <taxon>Suillus</taxon>
    </lineage>
</organism>
<name>A0A9P7F2Y1_9AGAM</name>
<dbReference type="Gene3D" id="3.40.50.300">
    <property type="entry name" value="P-loop containing nucleotide triphosphate hydrolases"/>
    <property type="match status" value="2"/>
</dbReference>
<evidence type="ECO:0000259" key="2">
    <source>
        <dbReference type="PROSITE" id="PS50893"/>
    </source>
</evidence>
<dbReference type="SUPFAM" id="SSF52540">
    <property type="entry name" value="P-loop containing nucleoside triphosphate hydrolases"/>
    <property type="match status" value="1"/>
</dbReference>
<dbReference type="GO" id="GO:0016887">
    <property type="term" value="F:ATP hydrolysis activity"/>
    <property type="evidence" value="ECO:0007669"/>
    <property type="project" value="InterPro"/>
</dbReference>
<keyword evidence="4" id="KW-1185">Reference proteome</keyword>
<reference evidence="3" key="1">
    <citation type="journal article" date="2020" name="New Phytol.">
        <title>Comparative genomics reveals dynamic genome evolution in host specialist ectomycorrhizal fungi.</title>
        <authorList>
            <person name="Lofgren L.A."/>
            <person name="Nguyen N.H."/>
            <person name="Vilgalys R."/>
            <person name="Ruytinx J."/>
            <person name="Liao H.L."/>
            <person name="Branco S."/>
            <person name="Kuo A."/>
            <person name="LaButti K."/>
            <person name="Lipzen A."/>
            <person name="Andreopoulos W."/>
            <person name="Pangilinan J."/>
            <person name="Riley R."/>
            <person name="Hundley H."/>
            <person name="Na H."/>
            <person name="Barry K."/>
            <person name="Grigoriev I.V."/>
            <person name="Stajich J.E."/>
            <person name="Kennedy P.G."/>
        </authorList>
    </citation>
    <scope>NUCLEOTIDE SEQUENCE</scope>
    <source>
        <strain evidence="3">FC423</strain>
    </source>
</reference>
<dbReference type="GO" id="GO:0005524">
    <property type="term" value="F:ATP binding"/>
    <property type="evidence" value="ECO:0007669"/>
    <property type="project" value="InterPro"/>
</dbReference>
<gene>
    <name evidence="3" type="ORF">F5147DRAFT_809932</name>
</gene>
<dbReference type="InterPro" id="IPR050334">
    <property type="entry name" value="Molybdenum_import_ModC"/>
</dbReference>
<dbReference type="GeneID" id="64705693"/>